<keyword evidence="1 2" id="KW-0129">CBS domain</keyword>
<dbReference type="RefSeq" id="WP_042060467.1">
    <property type="nucleotide sequence ID" value="NZ_CAAKNO010000011.1"/>
</dbReference>
<accession>A0A0T6V178</accession>
<evidence type="ECO:0000259" key="3">
    <source>
        <dbReference type="PROSITE" id="PS51371"/>
    </source>
</evidence>
<dbReference type="GeneID" id="60785047"/>
<dbReference type="InterPro" id="IPR051257">
    <property type="entry name" value="Diverse_CBS-Domain"/>
</dbReference>
<reference evidence="5 7" key="2">
    <citation type="submission" date="2023-10" db="EMBL/GenBank/DDBJ databases">
        <title>Genome analysis of psychrotrophic aerobic bacterium Aeromonas allosaccharophila BIM B-1809 isolated from infected fish.</title>
        <authorList>
            <person name="Leanovich S.I."/>
            <person name="Sidarenka A.V."/>
            <person name="Akhremchuk A.E."/>
            <person name="Sikolenko M.A."/>
            <person name="Valentovich L.N."/>
        </authorList>
    </citation>
    <scope>NUCLEOTIDE SEQUENCE [LARGE SCALE GENOMIC DNA]</scope>
    <source>
        <strain evidence="5 7">BIM B-1809</strain>
    </source>
</reference>
<dbReference type="PANTHER" id="PTHR43080">
    <property type="entry name" value="CBS DOMAIN-CONTAINING PROTEIN CBSX3, MITOCHONDRIAL"/>
    <property type="match status" value="1"/>
</dbReference>
<evidence type="ECO:0000313" key="4">
    <source>
        <dbReference type="EMBL" id="QPR55888.1"/>
    </source>
</evidence>
<keyword evidence="7" id="KW-1185">Reference proteome</keyword>
<dbReference type="SMART" id="SM00116">
    <property type="entry name" value="CBS"/>
    <property type="match status" value="2"/>
</dbReference>
<evidence type="ECO:0000313" key="5">
    <source>
        <dbReference type="EMBL" id="WOE68394.1"/>
    </source>
</evidence>
<dbReference type="SUPFAM" id="SSF54631">
    <property type="entry name" value="CBS-domain pair"/>
    <property type="match status" value="1"/>
</dbReference>
<dbReference type="Proteomes" id="UP000595101">
    <property type="component" value="Chromosome"/>
</dbReference>
<dbReference type="PROSITE" id="PS51371">
    <property type="entry name" value="CBS"/>
    <property type="match status" value="2"/>
</dbReference>
<sequence length="140" mass="15792">MESLKAKDYMQSRPITFTADMMVQSAVEKFLNSHQLGGPVVDEKGHLIGWISEQDCIAVMLKEAYHCEQVAQVKDVMRKEVLTVRPDTSILTLAEMMMGQKPKIYPVVEEGRLLGVINRHNVMQAIHAQLTTCFVHNTHG</sequence>
<reference evidence="4 6" key="1">
    <citation type="submission" date="2020-12" db="EMBL/GenBank/DDBJ databases">
        <title>FDA dAtabase for Regulatory Grade micrObial Sequences (FDA-ARGOS): Supporting development and validation of Infectious Disease Dx tests.</title>
        <authorList>
            <person name="Sproer C."/>
            <person name="Gronow S."/>
            <person name="Severitt S."/>
            <person name="Schroder I."/>
            <person name="Tallon L."/>
            <person name="Sadzewicz L."/>
            <person name="Zhao X."/>
            <person name="Boylan J."/>
            <person name="Ott S."/>
            <person name="Bowen H."/>
            <person name="Vavikolanu K."/>
            <person name="Mehta A."/>
            <person name="Aluvathingal J."/>
            <person name="Nadendla S."/>
            <person name="Lowell S."/>
            <person name="Myers T."/>
            <person name="Yan Y."/>
            <person name="Sichtig H."/>
        </authorList>
    </citation>
    <scope>NUCLEOTIDE SEQUENCE [LARGE SCALE GENOMIC DNA]</scope>
    <source>
        <strain evidence="4 6">FDAARGOS_933</strain>
    </source>
</reference>
<organism evidence="4 6">
    <name type="scientific">Aeromonas allosaccharophila</name>
    <dbReference type="NCBI Taxonomy" id="656"/>
    <lineage>
        <taxon>Bacteria</taxon>
        <taxon>Pseudomonadati</taxon>
        <taxon>Pseudomonadota</taxon>
        <taxon>Gammaproteobacteria</taxon>
        <taxon>Aeromonadales</taxon>
        <taxon>Aeromonadaceae</taxon>
        <taxon>Aeromonas</taxon>
    </lineage>
</organism>
<feature type="domain" description="CBS" evidence="3">
    <location>
        <begin position="10"/>
        <end position="68"/>
    </location>
</feature>
<feature type="domain" description="CBS" evidence="3">
    <location>
        <begin position="77"/>
        <end position="132"/>
    </location>
</feature>
<protein>
    <submittedName>
        <fullName evidence="4">CBS domain-containing protein</fullName>
    </submittedName>
</protein>
<dbReference type="InterPro" id="IPR046342">
    <property type="entry name" value="CBS_dom_sf"/>
</dbReference>
<dbReference type="Pfam" id="PF00571">
    <property type="entry name" value="CBS"/>
    <property type="match status" value="2"/>
</dbReference>
<dbReference type="PANTHER" id="PTHR43080:SF26">
    <property type="entry name" value="REGULATORY PROTEIN"/>
    <property type="match status" value="1"/>
</dbReference>
<dbReference type="EMBL" id="CP065745">
    <property type="protein sequence ID" value="QPR55888.1"/>
    <property type="molecule type" value="Genomic_DNA"/>
</dbReference>
<dbReference type="EMBL" id="CP136584">
    <property type="protein sequence ID" value="WOE68394.1"/>
    <property type="molecule type" value="Genomic_DNA"/>
</dbReference>
<dbReference type="Gene3D" id="3.10.580.10">
    <property type="entry name" value="CBS-domain"/>
    <property type="match status" value="1"/>
</dbReference>
<gene>
    <name evidence="4" type="ORF">I6G90_05535</name>
    <name evidence="5" type="ORF">RY972_10250</name>
</gene>
<dbReference type="Proteomes" id="UP001302667">
    <property type="component" value="Chromosome"/>
</dbReference>
<dbReference type="InterPro" id="IPR044729">
    <property type="entry name" value="CBS_bac"/>
</dbReference>
<dbReference type="KEGG" id="aall:I6G90_05535"/>
<dbReference type="InterPro" id="IPR000644">
    <property type="entry name" value="CBS_dom"/>
</dbReference>
<proteinExistence type="predicted"/>
<evidence type="ECO:0000256" key="1">
    <source>
        <dbReference type="ARBA" id="ARBA00023122"/>
    </source>
</evidence>
<name>A0A0T6V178_9GAMM</name>
<dbReference type="CDD" id="cd04629">
    <property type="entry name" value="CBS_pair_bac"/>
    <property type="match status" value="1"/>
</dbReference>
<evidence type="ECO:0000256" key="2">
    <source>
        <dbReference type="PROSITE-ProRule" id="PRU00703"/>
    </source>
</evidence>
<dbReference type="AlphaFoldDB" id="A0A0T6V178"/>
<evidence type="ECO:0000313" key="7">
    <source>
        <dbReference type="Proteomes" id="UP001302667"/>
    </source>
</evidence>
<evidence type="ECO:0000313" key="6">
    <source>
        <dbReference type="Proteomes" id="UP000595101"/>
    </source>
</evidence>